<dbReference type="PANTHER" id="PTHR43245:SF51">
    <property type="entry name" value="SHORT CHAIN DEHYDROGENASE_REDUCTASE FAMILY 42E, MEMBER 2"/>
    <property type="match status" value="1"/>
</dbReference>
<proteinExistence type="predicted"/>
<organism evidence="3">
    <name type="scientific">Vannella robusta</name>
    <dbReference type="NCBI Taxonomy" id="1487602"/>
    <lineage>
        <taxon>Eukaryota</taxon>
        <taxon>Amoebozoa</taxon>
        <taxon>Discosea</taxon>
        <taxon>Flabellinia</taxon>
        <taxon>Vannellidae</taxon>
        <taxon>Vannella</taxon>
    </lineage>
</organism>
<dbReference type="InterPro" id="IPR001509">
    <property type="entry name" value="Epimerase_deHydtase"/>
</dbReference>
<sequence>MRRQCVFITGGNGFVGQALVNRFMQGGDYELMLLVRNEKRAQQIFGQYAGNPNLHLLCGALADVNNPEFFRKHEELLSQVSVVIHLAAEMDFYPKHDEYLYQVNVDGTDAILNLCERMIEYSGNLERVIYCSSTEVIGPSTRDNVRIPATEKTSNEPSYVYGKSKILAENLVRQFALENNKFSLILRPTGIYGPGDTFSIYELQKMIEYGLLFFIPGSGEAKLMYTHVDDVVEAFYVACNVPQESCTSETNSSTYIIAPDNALTYAEWIKYLSQLLGRAKPFLHLPFWIVKPSTSVLSLFMNIGKTKAFMYKAKTIDRMAEDRWYSNKKAKMELNYQPKYTLQEGLRQTVQYNLTRGIVKKRFLSPVLSCSILVAFTLLLFLYFK</sequence>
<dbReference type="Pfam" id="PF01370">
    <property type="entry name" value="Epimerase"/>
    <property type="match status" value="1"/>
</dbReference>
<keyword evidence="1" id="KW-0812">Transmembrane</keyword>
<name>A0A7S4IW66_9EUKA</name>
<reference evidence="3" key="1">
    <citation type="submission" date="2021-01" db="EMBL/GenBank/DDBJ databases">
        <authorList>
            <person name="Corre E."/>
            <person name="Pelletier E."/>
            <person name="Niang G."/>
            <person name="Scheremetjew M."/>
            <person name="Finn R."/>
            <person name="Kale V."/>
            <person name="Holt S."/>
            <person name="Cochrane G."/>
            <person name="Meng A."/>
            <person name="Brown T."/>
            <person name="Cohen L."/>
        </authorList>
    </citation>
    <scope>NUCLEOTIDE SEQUENCE</scope>
    <source>
        <strain evidence="3">DIVA3 518/3/11/1/6</strain>
    </source>
</reference>
<dbReference type="EMBL" id="HBKP01025614">
    <property type="protein sequence ID" value="CAE2241523.1"/>
    <property type="molecule type" value="Transcribed_RNA"/>
</dbReference>
<dbReference type="InterPro" id="IPR050177">
    <property type="entry name" value="Lipid_A_modif_metabolic_enz"/>
</dbReference>
<dbReference type="AlphaFoldDB" id="A0A7S4IW66"/>
<dbReference type="SUPFAM" id="SSF51735">
    <property type="entry name" value="NAD(P)-binding Rossmann-fold domains"/>
    <property type="match status" value="1"/>
</dbReference>
<feature type="domain" description="NAD-dependent epimerase/dehydratase" evidence="2">
    <location>
        <begin position="6"/>
        <end position="244"/>
    </location>
</feature>
<evidence type="ECO:0000313" key="3">
    <source>
        <dbReference type="EMBL" id="CAE2241523.1"/>
    </source>
</evidence>
<dbReference type="InterPro" id="IPR036291">
    <property type="entry name" value="NAD(P)-bd_dom_sf"/>
</dbReference>
<dbReference type="Gene3D" id="3.40.50.720">
    <property type="entry name" value="NAD(P)-binding Rossmann-like Domain"/>
    <property type="match status" value="1"/>
</dbReference>
<evidence type="ECO:0000256" key="1">
    <source>
        <dbReference type="SAM" id="Phobius"/>
    </source>
</evidence>
<feature type="transmembrane region" description="Helical" evidence="1">
    <location>
        <begin position="363"/>
        <end position="384"/>
    </location>
</feature>
<gene>
    <name evidence="3" type="ORF">VSP0166_LOCUS17825</name>
</gene>
<protein>
    <recommendedName>
        <fullName evidence="2">NAD-dependent epimerase/dehydratase domain-containing protein</fullName>
    </recommendedName>
</protein>
<evidence type="ECO:0000259" key="2">
    <source>
        <dbReference type="Pfam" id="PF01370"/>
    </source>
</evidence>
<keyword evidence="1" id="KW-1133">Transmembrane helix</keyword>
<accession>A0A7S4IW66</accession>
<dbReference type="PANTHER" id="PTHR43245">
    <property type="entry name" value="BIFUNCTIONAL POLYMYXIN RESISTANCE PROTEIN ARNA"/>
    <property type="match status" value="1"/>
</dbReference>
<keyword evidence="1" id="KW-0472">Membrane</keyword>